<evidence type="ECO:0000256" key="1">
    <source>
        <dbReference type="SAM" id="Phobius"/>
    </source>
</evidence>
<sequence length="78" mass="8913">MEEKGLKITLAVIQSFLVIVLAYLLSFVRETEIVNTSVIILFILHFVVFNISDYERDFLKGVIYLSLSALQNISFSLL</sequence>
<dbReference type="AlphaFoldDB" id="F9Q344"/>
<keyword evidence="1" id="KW-1133">Transmembrane helix</keyword>
<accession>F9Q344</accession>
<keyword evidence="1" id="KW-0812">Transmembrane</keyword>
<proteinExistence type="predicted"/>
<feature type="transmembrane region" description="Helical" evidence="1">
    <location>
        <begin position="33"/>
        <end position="52"/>
    </location>
</feature>
<comment type="caution">
    <text evidence="2">The sequence shown here is derived from an EMBL/GenBank/DDBJ whole genome shotgun (WGS) entry which is preliminary data.</text>
</comment>
<feature type="transmembrane region" description="Helical" evidence="1">
    <location>
        <begin position="6"/>
        <end position="26"/>
    </location>
</feature>
<reference evidence="2 3" key="1">
    <citation type="submission" date="2011-07" db="EMBL/GenBank/DDBJ databases">
        <authorList>
            <person name="Harkins D.M."/>
            <person name="Madupu R."/>
            <person name="Durkin A.S."/>
            <person name="Torralba M."/>
            <person name="Methe B."/>
            <person name="Sutton G.G."/>
            <person name="Nelson K.E."/>
        </authorList>
    </citation>
    <scope>NUCLEOTIDE SEQUENCE [LARGE SCALE GENOMIC DNA]</scope>
    <source>
        <strain evidence="2 3">SK313</strain>
    </source>
</reference>
<dbReference type="EMBL" id="AFUU01000003">
    <property type="protein sequence ID" value="EGV01987.1"/>
    <property type="molecule type" value="Genomic_DNA"/>
</dbReference>
<dbReference type="Proteomes" id="UP000005621">
    <property type="component" value="Unassembled WGS sequence"/>
</dbReference>
<keyword evidence="1" id="KW-0472">Membrane</keyword>
<protein>
    <submittedName>
        <fullName evidence="2">Uncharacterized protein</fullName>
    </submittedName>
</protein>
<gene>
    <name evidence="2" type="ORF">HMPREF9950_1482</name>
</gene>
<evidence type="ECO:0000313" key="2">
    <source>
        <dbReference type="EMBL" id="EGV01987.1"/>
    </source>
</evidence>
<evidence type="ECO:0000313" key="3">
    <source>
        <dbReference type="Proteomes" id="UP000005621"/>
    </source>
</evidence>
<name>F9Q344_STROR</name>
<organism evidence="2 3">
    <name type="scientific">Streptococcus oralis SK313</name>
    <dbReference type="NCBI Taxonomy" id="1035190"/>
    <lineage>
        <taxon>Bacteria</taxon>
        <taxon>Bacillati</taxon>
        <taxon>Bacillota</taxon>
        <taxon>Bacilli</taxon>
        <taxon>Lactobacillales</taxon>
        <taxon>Streptococcaceae</taxon>
        <taxon>Streptococcus</taxon>
    </lineage>
</organism>
<dbReference type="PATRIC" id="fig|1035190.4.peg.1009"/>